<keyword evidence="3" id="KW-0949">S-adenosyl-L-methionine</keyword>
<dbReference type="PANTHER" id="PTHR13610:SF11">
    <property type="entry name" value="METHYLTRANSFERASE DOMAIN-CONTAINING PROTEIN"/>
    <property type="match status" value="1"/>
</dbReference>
<organism evidence="5 6">
    <name type="scientific">Candidatus Nomurabacteria bacterium GW2011_GWE1_35_16</name>
    <dbReference type="NCBI Taxonomy" id="1618761"/>
    <lineage>
        <taxon>Bacteria</taxon>
        <taxon>Candidatus Nomuraibacteriota</taxon>
    </lineage>
</organism>
<accession>A0A0G0EFA9</accession>
<evidence type="ECO:0000256" key="3">
    <source>
        <dbReference type="ARBA" id="ARBA00022691"/>
    </source>
</evidence>
<evidence type="ECO:0000256" key="2">
    <source>
        <dbReference type="ARBA" id="ARBA00022679"/>
    </source>
</evidence>
<dbReference type="CDD" id="cd02440">
    <property type="entry name" value="AdoMet_MTases"/>
    <property type="match status" value="1"/>
</dbReference>
<dbReference type="InterPro" id="IPR026170">
    <property type="entry name" value="FAM173A/B"/>
</dbReference>
<dbReference type="AlphaFoldDB" id="A0A0G0EFA9"/>
<keyword evidence="1" id="KW-0489">Methyltransferase</keyword>
<protein>
    <recommendedName>
        <fullName evidence="4">Methyltransferase domain-containing protein</fullName>
    </recommendedName>
</protein>
<dbReference type="Pfam" id="PF13847">
    <property type="entry name" value="Methyltransf_31"/>
    <property type="match status" value="1"/>
</dbReference>
<dbReference type="SUPFAM" id="SSF53335">
    <property type="entry name" value="S-adenosyl-L-methionine-dependent methyltransferases"/>
    <property type="match status" value="1"/>
</dbReference>
<dbReference type="Gene3D" id="3.40.50.150">
    <property type="entry name" value="Vaccinia Virus protein VP39"/>
    <property type="match status" value="1"/>
</dbReference>
<feature type="domain" description="Methyltransferase" evidence="4">
    <location>
        <begin position="35"/>
        <end position="102"/>
    </location>
</feature>
<keyword evidence="2" id="KW-0808">Transferase</keyword>
<dbReference type="InterPro" id="IPR025714">
    <property type="entry name" value="Methyltranfer_dom"/>
</dbReference>
<dbReference type="InterPro" id="IPR029063">
    <property type="entry name" value="SAM-dependent_MTases_sf"/>
</dbReference>
<dbReference type="GO" id="GO:0016279">
    <property type="term" value="F:protein-lysine N-methyltransferase activity"/>
    <property type="evidence" value="ECO:0007669"/>
    <property type="project" value="InterPro"/>
</dbReference>
<gene>
    <name evidence="5" type="ORF">UR64_C0013G0001</name>
</gene>
<dbReference type="EMBL" id="LBPY01000013">
    <property type="protein sequence ID" value="KKP66042.1"/>
    <property type="molecule type" value="Genomic_DNA"/>
</dbReference>
<proteinExistence type="predicted"/>
<reference evidence="5 6" key="1">
    <citation type="journal article" date="2015" name="Nature">
        <title>rRNA introns, odd ribosomes, and small enigmatic genomes across a large radiation of phyla.</title>
        <authorList>
            <person name="Brown C.T."/>
            <person name="Hug L.A."/>
            <person name="Thomas B.C."/>
            <person name="Sharon I."/>
            <person name="Castelle C.J."/>
            <person name="Singh A."/>
            <person name="Wilkins M.J."/>
            <person name="Williams K.H."/>
            <person name="Banfield J.F."/>
        </authorList>
    </citation>
    <scope>NUCLEOTIDE SEQUENCE [LARGE SCALE GENOMIC DNA]</scope>
</reference>
<dbReference type="GO" id="GO:0032259">
    <property type="term" value="P:methylation"/>
    <property type="evidence" value="ECO:0007669"/>
    <property type="project" value="UniProtKB-KW"/>
</dbReference>
<evidence type="ECO:0000259" key="4">
    <source>
        <dbReference type="Pfam" id="PF13847"/>
    </source>
</evidence>
<sequence length="169" mass="19824">FLLLLWMWSSIKAKVPFIGVPTKTLKDIEKALNLNEDSVVYDLGCGDGRVLFYLYKNNPKAKYIGIENSQFPLLVFNVRNWFFKRKNKSNISIIGKDFFDVNLSDATHIFTYLYPNVMDDLIPKLDKELKSGTRLISASFRFTGRREIEEIDLKRNNYQLAKKVYVYEF</sequence>
<evidence type="ECO:0000313" key="5">
    <source>
        <dbReference type="EMBL" id="KKP66042.1"/>
    </source>
</evidence>
<evidence type="ECO:0000256" key="1">
    <source>
        <dbReference type="ARBA" id="ARBA00022603"/>
    </source>
</evidence>
<evidence type="ECO:0000313" key="6">
    <source>
        <dbReference type="Proteomes" id="UP000034952"/>
    </source>
</evidence>
<dbReference type="Proteomes" id="UP000034952">
    <property type="component" value="Unassembled WGS sequence"/>
</dbReference>
<comment type="caution">
    <text evidence="5">The sequence shown here is derived from an EMBL/GenBank/DDBJ whole genome shotgun (WGS) entry which is preliminary data.</text>
</comment>
<name>A0A0G0EFA9_9BACT</name>
<dbReference type="PANTHER" id="PTHR13610">
    <property type="entry name" value="METHYLTRANSFERASE DOMAIN-CONTAINING PROTEIN"/>
    <property type="match status" value="1"/>
</dbReference>
<feature type="non-terminal residue" evidence="5">
    <location>
        <position position="1"/>
    </location>
</feature>